<dbReference type="InterPro" id="IPR044644">
    <property type="entry name" value="DinF-like"/>
</dbReference>
<reference evidence="7" key="1">
    <citation type="submission" date="2022-08" db="EMBL/GenBank/DDBJ databases">
        <authorList>
            <person name="Marques A."/>
        </authorList>
    </citation>
    <scope>NUCLEOTIDE SEQUENCE</scope>
    <source>
        <strain evidence="7">RhyPub2mFocal</strain>
        <tissue evidence="7">Leaves</tissue>
    </source>
</reference>
<evidence type="ECO:0000256" key="1">
    <source>
        <dbReference type="ARBA" id="ARBA00004141"/>
    </source>
</evidence>
<dbReference type="GO" id="GO:0042910">
    <property type="term" value="F:xenobiotic transmembrane transporter activity"/>
    <property type="evidence" value="ECO:0007669"/>
    <property type="project" value="InterPro"/>
</dbReference>
<gene>
    <name evidence="7" type="ORF">LUZ62_089974</name>
</gene>
<comment type="similarity">
    <text evidence="2 6">Belongs to the multi antimicrobial extrusion (MATE) (TC 2.A.66.1) family.</text>
</comment>
<dbReference type="GO" id="GO:0015297">
    <property type="term" value="F:antiporter activity"/>
    <property type="evidence" value="ECO:0007669"/>
    <property type="project" value="InterPro"/>
</dbReference>
<feature type="transmembrane region" description="Helical" evidence="6">
    <location>
        <begin position="205"/>
        <end position="224"/>
    </location>
</feature>
<dbReference type="InterPro" id="IPR002528">
    <property type="entry name" value="MATE_fam"/>
</dbReference>
<comment type="subcellular location">
    <subcellularLocation>
        <location evidence="1">Membrane</location>
        <topology evidence="1">Multi-pass membrane protein</topology>
    </subcellularLocation>
</comment>
<feature type="transmembrane region" description="Helical" evidence="6">
    <location>
        <begin position="343"/>
        <end position="365"/>
    </location>
</feature>
<evidence type="ECO:0000313" key="8">
    <source>
        <dbReference type="Proteomes" id="UP001140206"/>
    </source>
</evidence>
<keyword evidence="5 6" id="KW-0472">Membrane</keyword>
<evidence type="ECO:0000256" key="3">
    <source>
        <dbReference type="ARBA" id="ARBA00022692"/>
    </source>
</evidence>
<dbReference type="Proteomes" id="UP001140206">
    <property type="component" value="Chromosome 5"/>
</dbReference>
<organism evidence="7 8">
    <name type="scientific">Rhynchospora pubera</name>
    <dbReference type="NCBI Taxonomy" id="906938"/>
    <lineage>
        <taxon>Eukaryota</taxon>
        <taxon>Viridiplantae</taxon>
        <taxon>Streptophyta</taxon>
        <taxon>Embryophyta</taxon>
        <taxon>Tracheophyta</taxon>
        <taxon>Spermatophyta</taxon>
        <taxon>Magnoliopsida</taxon>
        <taxon>Liliopsida</taxon>
        <taxon>Poales</taxon>
        <taxon>Cyperaceae</taxon>
        <taxon>Cyperoideae</taxon>
        <taxon>Rhynchosporeae</taxon>
        <taxon>Rhynchospora</taxon>
    </lineage>
</organism>
<keyword evidence="4 6" id="KW-1133">Transmembrane helix</keyword>
<evidence type="ECO:0000313" key="7">
    <source>
        <dbReference type="EMBL" id="KAJ4755569.1"/>
    </source>
</evidence>
<feature type="transmembrane region" description="Helical" evidence="6">
    <location>
        <begin position="462"/>
        <end position="479"/>
    </location>
</feature>
<feature type="transmembrane region" description="Helical" evidence="6">
    <location>
        <begin position="421"/>
        <end position="442"/>
    </location>
</feature>
<feature type="transmembrane region" description="Helical" evidence="6">
    <location>
        <begin position="516"/>
        <end position="533"/>
    </location>
</feature>
<dbReference type="PANTHER" id="PTHR42893:SF4">
    <property type="entry name" value="PROTEIN DETOXIFICATION 42"/>
    <property type="match status" value="1"/>
</dbReference>
<dbReference type="Pfam" id="PF01554">
    <property type="entry name" value="MatE"/>
    <property type="match status" value="2"/>
</dbReference>
<accession>A0AAV8CJ44</accession>
<evidence type="ECO:0000256" key="5">
    <source>
        <dbReference type="ARBA" id="ARBA00023136"/>
    </source>
</evidence>
<feature type="transmembrane region" description="Helical" evidence="6">
    <location>
        <begin position="314"/>
        <end position="331"/>
    </location>
</feature>
<dbReference type="NCBIfam" id="TIGR00797">
    <property type="entry name" value="matE"/>
    <property type="match status" value="1"/>
</dbReference>
<keyword evidence="3 6" id="KW-0812">Transmembrane</keyword>
<feature type="transmembrane region" description="Helical" evidence="6">
    <location>
        <begin position="385"/>
        <end position="409"/>
    </location>
</feature>
<name>A0AAV8CJ44_9POAL</name>
<protein>
    <recommendedName>
        <fullName evidence="6">Protein DETOXIFICATION</fullName>
    </recommendedName>
    <alternativeName>
        <fullName evidence="6">Multidrug and toxic compound extrusion protein</fullName>
    </alternativeName>
</protein>
<feature type="transmembrane region" description="Helical" evidence="6">
    <location>
        <begin position="491"/>
        <end position="510"/>
    </location>
</feature>
<dbReference type="AlphaFoldDB" id="A0AAV8CJ44"/>
<dbReference type="EMBL" id="JAMFTS010000005">
    <property type="protein sequence ID" value="KAJ4755569.1"/>
    <property type="molecule type" value="Genomic_DNA"/>
</dbReference>
<feature type="transmembrane region" description="Helical" evidence="6">
    <location>
        <begin position="244"/>
        <end position="267"/>
    </location>
</feature>
<dbReference type="CDD" id="cd13136">
    <property type="entry name" value="MATE_DinF_like"/>
    <property type="match status" value="1"/>
</dbReference>
<dbReference type="GO" id="GO:0016020">
    <property type="term" value="C:membrane"/>
    <property type="evidence" value="ECO:0007669"/>
    <property type="project" value="UniProtKB-SubCell"/>
</dbReference>
<comment type="caution">
    <text evidence="7">The sequence shown here is derived from an EMBL/GenBank/DDBJ whole genome shotgun (WGS) entry which is preliminary data.</text>
</comment>
<keyword evidence="8" id="KW-1185">Reference proteome</keyword>
<evidence type="ECO:0000256" key="6">
    <source>
        <dbReference type="RuleBase" id="RU004914"/>
    </source>
</evidence>
<proteinExistence type="inferred from homology"/>
<evidence type="ECO:0000256" key="4">
    <source>
        <dbReference type="ARBA" id="ARBA00022989"/>
    </source>
</evidence>
<evidence type="ECO:0000256" key="2">
    <source>
        <dbReference type="ARBA" id="ARBA00010199"/>
    </source>
</evidence>
<feature type="transmembrane region" description="Helical" evidence="6">
    <location>
        <begin position="288"/>
        <end position="308"/>
    </location>
</feature>
<sequence>MREVLEVWKLKYIKLLMDTSTRNMDTIRKEGSEYEDATKEIESTVQIAPMNTGIFLFVLNIRNVLRLDDLGREILRIAVPAALALAADPLASIVDTAFIGRLGSAEIAGVGVSIAIFNQVSKVCIYPLVSVATSFVAEEDAIICNTIDAGNMKDLEKALPQIQAEESSPLESKLGKASWYNFITFSNCTTRDVHKRKYIPSVSSALIVGAVLGFIQAIALTYSAKLVLNIMGVKHGSPMLPPAFRYLTLRSIGAPAVLLNLATQGVFRGFKDTKTPLYATVIGDLTNIILDPIMMFVFHLGVGGAAIAHVLSQYLMTVILLYQLIQLVDIMPPSVKALSFGRFLRCGFLLLARVIAVTCCVTLAASLAAHHGPDVMAAFQICLQLWLATSLLADGLAVAGQAILAGAFARKDHHKIIVVTARVLQLSIILGMALTVFLGVAMEFGSVIFTKDKSVLSVIHKGIPFVAGMQTMNSLAFVFDGINFGASDYRYCAYSMVFVAIASIPSLIFLSSNKSFIGIWFGLTIYMTLRALASTWRMGAARGPWKFLRKN</sequence>
<dbReference type="PANTHER" id="PTHR42893">
    <property type="entry name" value="PROTEIN DETOXIFICATION 44, CHLOROPLASTIC-RELATED"/>
    <property type="match status" value="1"/>
</dbReference>